<feature type="chain" id="PRO_5019769453" description="T20D4.11-like domain-containing protein" evidence="1">
    <location>
        <begin position="24"/>
        <end position="203"/>
    </location>
</feature>
<evidence type="ECO:0000313" key="4">
    <source>
        <dbReference type="Proteomes" id="UP000276991"/>
    </source>
</evidence>
<proteinExistence type="predicted"/>
<keyword evidence="1" id="KW-0732">Signal</keyword>
<evidence type="ECO:0000256" key="1">
    <source>
        <dbReference type="SAM" id="SignalP"/>
    </source>
</evidence>
<feature type="signal peptide" evidence="1">
    <location>
        <begin position="1"/>
        <end position="23"/>
    </location>
</feature>
<protein>
    <recommendedName>
        <fullName evidence="2">T20D4.11-like domain-containing protein</fullName>
    </recommendedName>
</protein>
<sequence length="203" mass="22952">MRAINCTWYQMLLTAMLLMQRHLNLIAMGDNDGDKNRLSSNPVLNYAEKLQDKGAIHFPVQGTNIFRELCNVYANFKECSQDISCSSISLEAVDASYGYMCGEGYKLFENYATCFAEVEIENNYVKCKNEASAAITAAQKAKIPNDYSQYFELLCEVMDHYLRCCRPVINAHCGRGAWELVRTITLDSLRVTMPACDLHNALL</sequence>
<evidence type="ECO:0000259" key="2">
    <source>
        <dbReference type="Pfam" id="PF01579"/>
    </source>
</evidence>
<dbReference type="InterPro" id="IPR002542">
    <property type="entry name" value="T20D4.11-like_dom"/>
</dbReference>
<gene>
    <name evidence="3" type="ORF">NAV_LOCUS5193</name>
</gene>
<dbReference type="Proteomes" id="UP000276991">
    <property type="component" value="Unassembled WGS sequence"/>
</dbReference>
<dbReference type="PANTHER" id="PTHR37431:SF6">
    <property type="entry name" value="PROTEIN CBG06927"/>
    <property type="match status" value="1"/>
</dbReference>
<evidence type="ECO:0000313" key="3">
    <source>
        <dbReference type="EMBL" id="VBB30402.1"/>
    </source>
</evidence>
<dbReference type="PANTHER" id="PTHR37431">
    <property type="entry name" value="PROTEIN CBG06927"/>
    <property type="match status" value="1"/>
</dbReference>
<dbReference type="OrthoDB" id="5819415at2759"/>
<keyword evidence="4" id="KW-1185">Reference proteome</keyword>
<feature type="domain" description="T20D4.11-like" evidence="2">
    <location>
        <begin position="62"/>
        <end position="196"/>
    </location>
</feature>
<name>A0A498SET2_ACAVI</name>
<reference evidence="3 4" key="1">
    <citation type="submission" date="2018-08" db="EMBL/GenBank/DDBJ databases">
        <authorList>
            <person name="Laetsch R D."/>
            <person name="Stevens L."/>
            <person name="Kumar S."/>
            <person name="Blaxter L. M."/>
        </authorList>
    </citation>
    <scope>NUCLEOTIDE SEQUENCE [LARGE SCALE GENOMIC DNA]</scope>
</reference>
<dbReference type="EMBL" id="UPTC01000865">
    <property type="protein sequence ID" value="VBB30402.1"/>
    <property type="molecule type" value="Genomic_DNA"/>
</dbReference>
<accession>A0A498SET2</accession>
<dbReference type="AlphaFoldDB" id="A0A498SET2"/>
<organism evidence="3 4">
    <name type="scientific">Acanthocheilonema viteae</name>
    <name type="common">Filarial nematode worm</name>
    <name type="synonym">Dipetalonema viteae</name>
    <dbReference type="NCBI Taxonomy" id="6277"/>
    <lineage>
        <taxon>Eukaryota</taxon>
        <taxon>Metazoa</taxon>
        <taxon>Ecdysozoa</taxon>
        <taxon>Nematoda</taxon>
        <taxon>Chromadorea</taxon>
        <taxon>Rhabditida</taxon>
        <taxon>Spirurina</taxon>
        <taxon>Spiruromorpha</taxon>
        <taxon>Filarioidea</taxon>
        <taxon>Onchocercidae</taxon>
        <taxon>Acanthocheilonema</taxon>
    </lineage>
</organism>
<dbReference type="Pfam" id="PF01579">
    <property type="entry name" value="DUF19"/>
    <property type="match status" value="1"/>
</dbReference>